<keyword evidence="2" id="KW-1185">Reference proteome</keyword>
<comment type="caution">
    <text evidence="1">The sequence shown here is derived from an EMBL/GenBank/DDBJ whole genome shotgun (WGS) entry which is preliminary data.</text>
</comment>
<dbReference type="AlphaFoldDB" id="A0A835KAH4"/>
<proteinExistence type="predicted"/>
<sequence>MVLICVHRGSLLTIARQVWISLPHKFASHSRARVHHFMRELQTFHQGSMNFLEKAKLLSDELAAFGKAPENESYDIVSSLNSSFNPFITSLHFITRDKTISFEDSHNELLSY</sequence>
<dbReference type="Proteomes" id="UP000657918">
    <property type="component" value="Chromosome 4"/>
</dbReference>
<organism evidence="1 2">
    <name type="scientific">Salix dunnii</name>
    <dbReference type="NCBI Taxonomy" id="1413687"/>
    <lineage>
        <taxon>Eukaryota</taxon>
        <taxon>Viridiplantae</taxon>
        <taxon>Streptophyta</taxon>
        <taxon>Embryophyta</taxon>
        <taxon>Tracheophyta</taxon>
        <taxon>Spermatophyta</taxon>
        <taxon>Magnoliopsida</taxon>
        <taxon>eudicotyledons</taxon>
        <taxon>Gunneridae</taxon>
        <taxon>Pentapetalae</taxon>
        <taxon>rosids</taxon>
        <taxon>fabids</taxon>
        <taxon>Malpighiales</taxon>
        <taxon>Salicaceae</taxon>
        <taxon>Saliceae</taxon>
        <taxon>Salix</taxon>
    </lineage>
</organism>
<dbReference type="EMBL" id="JADGMS010000004">
    <property type="protein sequence ID" value="KAF9683935.1"/>
    <property type="molecule type" value="Genomic_DNA"/>
</dbReference>
<accession>A0A835KAH4</accession>
<protein>
    <submittedName>
        <fullName evidence="1">Uncharacterized protein</fullName>
    </submittedName>
</protein>
<evidence type="ECO:0000313" key="1">
    <source>
        <dbReference type="EMBL" id="KAF9683935.1"/>
    </source>
</evidence>
<name>A0A835KAH4_9ROSI</name>
<gene>
    <name evidence="1" type="ORF">SADUNF_Sadunf04G0065600</name>
</gene>
<evidence type="ECO:0000313" key="2">
    <source>
        <dbReference type="Proteomes" id="UP000657918"/>
    </source>
</evidence>
<reference evidence="1 2" key="1">
    <citation type="submission" date="2020-10" db="EMBL/GenBank/DDBJ databases">
        <title>Plant Genome Project.</title>
        <authorList>
            <person name="Zhang R.-G."/>
        </authorList>
    </citation>
    <scope>NUCLEOTIDE SEQUENCE [LARGE SCALE GENOMIC DNA]</scope>
    <source>
        <strain evidence="1">FAFU-HL-1</strain>
        <tissue evidence="1">Leaf</tissue>
    </source>
</reference>